<name>A0ACA9NQ70_9GLOM</name>
<reference evidence="1" key="1">
    <citation type="submission" date="2021-06" db="EMBL/GenBank/DDBJ databases">
        <authorList>
            <person name="Kallberg Y."/>
            <person name="Tangrot J."/>
            <person name="Rosling A."/>
        </authorList>
    </citation>
    <scope>NUCLEOTIDE SEQUENCE</scope>
    <source>
        <strain evidence="1">AU212A</strain>
    </source>
</reference>
<comment type="caution">
    <text evidence="1">The sequence shown here is derived from an EMBL/GenBank/DDBJ whole genome shotgun (WGS) entry which is preliminary data.</text>
</comment>
<evidence type="ECO:0000313" key="2">
    <source>
        <dbReference type="Proteomes" id="UP000789860"/>
    </source>
</evidence>
<gene>
    <name evidence="1" type="ORF">SCALOS_LOCUS9306</name>
</gene>
<evidence type="ECO:0000313" key="1">
    <source>
        <dbReference type="EMBL" id="CAG8669025.1"/>
    </source>
</evidence>
<dbReference type="EMBL" id="CAJVPM010028205">
    <property type="protein sequence ID" value="CAG8669025.1"/>
    <property type="molecule type" value="Genomic_DNA"/>
</dbReference>
<organism evidence="1 2">
    <name type="scientific">Scutellospora calospora</name>
    <dbReference type="NCBI Taxonomy" id="85575"/>
    <lineage>
        <taxon>Eukaryota</taxon>
        <taxon>Fungi</taxon>
        <taxon>Fungi incertae sedis</taxon>
        <taxon>Mucoromycota</taxon>
        <taxon>Glomeromycotina</taxon>
        <taxon>Glomeromycetes</taxon>
        <taxon>Diversisporales</taxon>
        <taxon>Gigasporaceae</taxon>
        <taxon>Scutellospora</taxon>
    </lineage>
</organism>
<accession>A0ACA9NQ70</accession>
<feature type="non-terminal residue" evidence="1">
    <location>
        <position position="1"/>
    </location>
</feature>
<protein>
    <submittedName>
        <fullName evidence="1">10790_t:CDS:1</fullName>
    </submittedName>
</protein>
<sequence>CSSKAQKLSQRASEKMPSHKFFERILPHPKKLLYKRTQHESENLIIDLETLNDGKYPPEVTVGLIVQYYGYSDDYRKDVKQATFYGYFHIHTG</sequence>
<proteinExistence type="predicted"/>
<dbReference type="Proteomes" id="UP000789860">
    <property type="component" value="Unassembled WGS sequence"/>
</dbReference>
<keyword evidence="2" id="KW-1185">Reference proteome</keyword>